<feature type="compositionally biased region" description="Low complexity" evidence="1">
    <location>
        <begin position="350"/>
        <end position="364"/>
    </location>
</feature>
<organism evidence="2 3">
    <name type="scientific">Amycolatopsis regifaucium</name>
    <dbReference type="NCBI Taxonomy" id="546365"/>
    <lineage>
        <taxon>Bacteria</taxon>
        <taxon>Bacillati</taxon>
        <taxon>Actinomycetota</taxon>
        <taxon>Actinomycetes</taxon>
        <taxon>Pseudonocardiales</taxon>
        <taxon>Pseudonocardiaceae</taxon>
        <taxon>Amycolatopsis</taxon>
    </lineage>
</organism>
<evidence type="ECO:0000313" key="2">
    <source>
        <dbReference type="EMBL" id="OKA03129.1"/>
    </source>
</evidence>
<feature type="compositionally biased region" description="Pro residues" evidence="1">
    <location>
        <begin position="946"/>
        <end position="964"/>
    </location>
</feature>
<feature type="compositionally biased region" description="Basic and acidic residues" evidence="1">
    <location>
        <begin position="1"/>
        <end position="12"/>
    </location>
</feature>
<evidence type="ECO:0000256" key="1">
    <source>
        <dbReference type="SAM" id="MobiDB-lite"/>
    </source>
</evidence>
<reference evidence="2" key="1">
    <citation type="submission" date="2016-11" db="EMBL/GenBank/DDBJ databases">
        <title>Genome sequencing of Amycolatopsis regifaucium.</title>
        <authorList>
            <person name="Mayilraj S."/>
            <person name="Kaur N."/>
        </authorList>
    </citation>
    <scope>NUCLEOTIDE SEQUENCE [LARGE SCALE GENOMIC DNA]</scope>
    <source>
        <strain evidence="2">GY080</strain>
    </source>
</reference>
<proteinExistence type="predicted"/>
<feature type="region of interest" description="Disordered" evidence="1">
    <location>
        <begin position="1"/>
        <end position="26"/>
    </location>
</feature>
<dbReference type="EMBL" id="LOBU02000045">
    <property type="protein sequence ID" value="OKA03129.1"/>
    <property type="molecule type" value="Genomic_DNA"/>
</dbReference>
<keyword evidence="3" id="KW-1185">Reference proteome</keyword>
<feature type="non-terminal residue" evidence="2">
    <location>
        <position position="2513"/>
    </location>
</feature>
<feature type="compositionally biased region" description="Low complexity" evidence="1">
    <location>
        <begin position="2354"/>
        <end position="2365"/>
    </location>
</feature>
<dbReference type="Proteomes" id="UP000186883">
    <property type="component" value="Unassembled WGS sequence"/>
</dbReference>
<evidence type="ECO:0000313" key="3">
    <source>
        <dbReference type="Proteomes" id="UP000186883"/>
    </source>
</evidence>
<comment type="caution">
    <text evidence="2">The sequence shown here is derived from an EMBL/GenBank/DDBJ whole genome shotgun (WGS) entry which is preliminary data.</text>
</comment>
<protein>
    <submittedName>
        <fullName evidence="2">Uncharacterized protein</fullName>
    </submittedName>
</protein>
<accession>A0ABX3DGQ8</accession>
<name>A0ABX3DGQ8_9PSEU</name>
<gene>
    <name evidence="2" type="ORF">ATP06_0237805</name>
</gene>
<feature type="region of interest" description="Disordered" evidence="1">
    <location>
        <begin position="2427"/>
        <end position="2446"/>
    </location>
</feature>
<sequence length="2513" mass="276387">MRKLLRDKDYHGDVTGPSGQARVSEDGRVEYLDTESQVASGRPARFVDLATPEAALIPLPEATGPEPARGISRPEIPRVVSAWSGWISITNPLQLSEAQEAELSAFAARFAANVKVLVAQNREMPDVRLYVHDTVNRHAAYGQAQHWLLEERLRAALRKEGMSARGLGITFDRHLQGPTRGKELVISIVESPNRSAQSYRATRELNLPFNQANVIEQAYHADVLPSAAVRRLRWLVEGLVRRVGDNQDPSVPPVLTLRLVTAPTMEETRRSGVIAKVNDAVRMALSGASEEAIRQFIDKHIELSVLVRPGRPSILALDIAGPQHALDRTPAEPRLMLPWGDEAQATEPQAAVPEAGPSAVGPAGGVVPLPPATGAPIWFEGSGRAPDAAPVAMWFAAVTHSVPPNMAETGRNALHGFLDVLARNVKLLELNGREPLDIRLEVNLPVAERAMYAAGFFATMENDLRTGLAQRGVPPRAMTFAFDHLENDHRGEKRRGVGIVVHHSANQPAWGYQAARSLDLALSPRGQVLPVAVRRRLGWMLEGLATRVKDNDDPVRRPRLIIDLRASAPLLRRQAEVIEHEVNAAVRAVLRGAPEAEISRFIGEHIEFRRARGDKVTGLFLDLEGPEHPLDRVSGARELKLSWSAEGERASTVDRRETVAPPVEAAIPLPVVQAALRPSPVVGVPDPVAEVSWRAELPMSGPVRLSPRDEASLDELVERIARNTVELGRSGREPLDIRLRVTDTVERRAAVFEMLEERLRAALRARGVDADAVWFAFDRLDTGPHDGEAPSAEVSVRRSPNRPVREYRAARNLTLPFLPNSVAFSQASWRRLGWLIEGFARRADDSDEPGRRPRLVLQLGSAPEMLSMRTTAVTIQVEAAVRAALPWASDERIGRFVEEHIEFRHEPSSGDPVLTLEVEGPVHALDLTQAEHPAALSWTDPAPGITEPPAPNPAGTPGPLPPPEPPDRLFPLPPAQGPVLRTKFNVHKVGLDAPAEYSWSAVLSATGPPRLSAVDRRALDELADRLVRDGKIPTPGHETWDVRVHVTTKYGRSPQYGHTLFDLTKEALRSALRDRGVDPEVLRLDLDHLSHRATKGKPEGVGITVHRSPDLSEESYRNARSLDLPFLPRNAALSLASRRRLGWLVDGLVRRAEQSNDQSRLVLDLRSKDSMIEDRVRTITAEVNEAVRAALPGASDERVKAFIDDRIEFRQVSSNKYNPVLFIDVTEPAPVVETPVGETRADELIPLPAARNAIRPAAIARVRDAVVLVGWRAELSATETPRLSPEDDIALGELASRIALNTVELERSGREPVDVRMTLTDTPERRRQFGPELFAKLEDALRGALRAQGIDADAARFSFDRLESTVTTDASPSLEVTVHRSSNRTVRSYQAARDLQIPFLPRTAEFSQAARRRLGWMVEGLAERVRDNTDPGERPRLVLDLRSSPRMTEPRMGEVTVQLNAAVRKALPGASRETIEQFIENHIEIRSEPSDRNAVLYLDIQGPEHALDRLPTQPRLQVKWTDAAVVSAGAVYSLPPAAGTSSWPPMPGARAGLDPVADHSWFAAVETDPPRLSPEDQASLRELADRIARDSRDLNLSQREPLDVRLHVTDAPDRRERLAAVLFEMLEDALRTALEQRGVAPEVMRLVFDHLEHDLRKDKPRGAGITVHRSPNLSVRSYQTGKKLILPFLPRNPELSQASRRRLGWMVEGLVERIRDNTDPNERPQLILELRTPPMMGTLRAEVVAAQVTAAVRSALPAASEAQVKQFIEDHIGFRQRHSERKPVLLLEIEAPEHPMDATPVETELAASLIPLPAVVDVPSRPPMTDDHAGAAPGVVAVWQAGLTTTHPSRLSHWDETSLDGFAAQIARNSVELERHNLEPLDVKLTVTDTAARWREHGPALIELVKTRLRAALPDGGTVGPLEVEVNEGEPPSAGLVVYRSPNRSRLSYQAARNLDLTFSSLGAELPRASRRRLEWMVEGLAQRVRDSTDAAQRVRLVLELRSTKRDVVALERPVTTAVNEAVRAALPSASEEQIRQFIEDHIGVRRVVTATGAPALRLDIEGPDHPLDLTPADPEPQLYWSESNPVVDTTRSGITGLFHTVNEEGAQLFTGDEWKFRTFGTWLGEKIVGQEPDVELPDVRFTVRLQRGSGDTSLQTKVREYLLGLVQEGMREGGMSPAAAQNFTFTWSWAKDAGGYDGLVSVRSQGTPGRIPEHYRQARALIDSFLSSRTQLPVAVERRLTWALEGFFGRFAAAAAERPSLFFDLTGSQAVAAERLKAFEELTSKVLTELWNARGRRSGVPPVEQIMREHVRMEWRPTLKLPHKHSFALRETVQGEAGGPVDDVLPEATAPAAARPAQASNAPEEVVEVDSPESTAVTPVDESGDVIMSDAGEPPIDHDWLGAAWENARTAPWEESTLFPAQPVFTTPSPLRWPEQGEGSGDRPSVDDIDPETFASMGFDPADFAYLGDTPDSVTLDRPVGSVGDPVSLVDVVGGVGVGLSDVDFVSLRDGG</sequence>
<feature type="region of interest" description="Disordered" evidence="1">
    <location>
        <begin position="344"/>
        <end position="364"/>
    </location>
</feature>
<feature type="region of interest" description="Disordered" evidence="1">
    <location>
        <begin position="937"/>
        <end position="976"/>
    </location>
</feature>
<feature type="region of interest" description="Disordered" evidence="1">
    <location>
        <begin position="2354"/>
        <end position="2380"/>
    </location>
</feature>